<dbReference type="EMBL" id="JAUKUD010000001">
    <property type="protein sequence ID" value="KAK0754480.1"/>
    <property type="molecule type" value="Genomic_DNA"/>
</dbReference>
<name>A0AA40FB86_9PEZI</name>
<gene>
    <name evidence="2" type="ORF">B0T18DRAFT_442839</name>
</gene>
<evidence type="ECO:0000256" key="1">
    <source>
        <dbReference type="SAM" id="Phobius"/>
    </source>
</evidence>
<accession>A0AA40FB86</accession>
<feature type="transmembrane region" description="Helical" evidence="1">
    <location>
        <begin position="235"/>
        <end position="255"/>
    </location>
</feature>
<keyword evidence="1" id="KW-0812">Transmembrane</keyword>
<comment type="caution">
    <text evidence="2">The sequence shown here is derived from an EMBL/GenBank/DDBJ whole genome shotgun (WGS) entry which is preliminary data.</text>
</comment>
<sequence length="273" mass="29257">MVFLSALWKRVFQPSNTLSLVPLVLIIPIILFEALSIAGCASTSPGIPEIYVVSLVPNTTTAADISIRIGFFGICASDGTGSTRCQSSARYTPPDTLVANLFPLSLTNTTTNATLSQPDALALSQTALALQSRILASPLAGCVLLFAAGVAFLLVFRREKARHARQSDATDERRRFRWSRRATYVCLWVHAALLFAAALAATTTMNALEFVSSAPGMVEVVGGGVEIERGVTMMVLQWMAFAFSLVLTLAVPVVVRPTWMLVAMYALDSKVGA</sequence>
<keyword evidence="1" id="KW-1133">Transmembrane helix</keyword>
<proteinExistence type="predicted"/>
<dbReference type="GO" id="GO:0000747">
    <property type="term" value="P:conjugation with cellular fusion"/>
    <property type="evidence" value="ECO:0007669"/>
    <property type="project" value="TreeGrafter"/>
</dbReference>
<dbReference type="GO" id="GO:0043332">
    <property type="term" value="C:mating projection tip"/>
    <property type="evidence" value="ECO:0007669"/>
    <property type="project" value="TreeGrafter"/>
</dbReference>
<dbReference type="InterPro" id="IPR033481">
    <property type="entry name" value="Dni1/Fig1"/>
</dbReference>
<dbReference type="PANTHER" id="PTHR28092">
    <property type="entry name" value="FACTOR-INDUCED GENE 1 PROTEIN"/>
    <property type="match status" value="1"/>
</dbReference>
<dbReference type="Proteomes" id="UP001172155">
    <property type="component" value="Unassembled WGS sequence"/>
</dbReference>
<evidence type="ECO:0000313" key="3">
    <source>
        <dbReference type="Proteomes" id="UP001172155"/>
    </source>
</evidence>
<dbReference type="PANTHER" id="PTHR28092:SF1">
    <property type="entry name" value="FACTOR-INDUCED GENE 1 PROTEIN"/>
    <property type="match status" value="1"/>
</dbReference>
<dbReference type="Pfam" id="PF12351">
    <property type="entry name" value="Fig1"/>
    <property type="match status" value="1"/>
</dbReference>
<evidence type="ECO:0000313" key="2">
    <source>
        <dbReference type="EMBL" id="KAK0754480.1"/>
    </source>
</evidence>
<feature type="transmembrane region" description="Helical" evidence="1">
    <location>
        <begin position="134"/>
        <end position="156"/>
    </location>
</feature>
<dbReference type="GO" id="GO:0016020">
    <property type="term" value="C:membrane"/>
    <property type="evidence" value="ECO:0007669"/>
    <property type="project" value="InterPro"/>
</dbReference>
<keyword evidence="3" id="KW-1185">Reference proteome</keyword>
<dbReference type="AlphaFoldDB" id="A0AA40FB86"/>
<feature type="transmembrane region" description="Helical" evidence="1">
    <location>
        <begin position="182"/>
        <end position="201"/>
    </location>
</feature>
<organism evidence="2 3">
    <name type="scientific">Schizothecium vesticola</name>
    <dbReference type="NCBI Taxonomy" id="314040"/>
    <lineage>
        <taxon>Eukaryota</taxon>
        <taxon>Fungi</taxon>
        <taxon>Dikarya</taxon>
        <taxon>Ascomycota</taxon>
        <taxon>Pezizomycotina</taxon>
        <taxon>Sordariomycetes</taxon>
        <taxon>Sordariomycetidae</taxon>
        <taxon>Sordariales</taxon>
        <taxon>Schizotheciaceae</taxon>
        <taxon>Schizothecium</taxon>
    </lineage>
</organism>
<reference evidence="2" key="1">
    <citation type="submission" date="2023-06" db="EMBL/GenBank/DDBJ databases">
        <title>Genome-scale phylogeny and comparative genomics of the fungal order Sordariales.</title>
        <authorList>
            <consortium name="Lawrence Berkeley National Laboratory"/>
            <person name="Hensen N."/>
            <person name="Bonometti L."/>
            <person name="Westerberg I."/>
            <person name="Brannstrom I.O."/>
            <person name="Guillou S."/>
            <person name="Cros-Aarteil S."/>
            <person name="Calhoun S."/>
            <person name="Haridas S."/>
            <person name="Kuo A."/>
            <person name="Mondo S."/>
            <person name="Pangilinan J."/>
            <person name="Riley R."/>
            <person name="LaButti K."/>
            <person name="Andreopoulos B."/>
            <person name="Lipzen A."/>
            <person name="Chen C."/>
            <person name="Yanf M."/>
            <person name="Daum C."/>
            <person name="Ng V."/>
            <person name="Clum A."/>
            <person name="Steindorff A."/>
            <person name="Ohm R."/>
            <person name="Martin F."/>
            <person name="Silar P."/>
            <person name="Natvig D."/>
            <person name="Lalanne C."/>
            <person name="Gautier V."/>
            <person name="Ament-velasquez S.L."/>
            <person name="Kruys A."/>
            <person name="Hutchinson M.I."/>
            <person name="Powell A.J."/>
            <person name="Barry K."/>
            <person name="Miller A.N."/>
            <person name="Grigoriev I.V."/>
            <person name="Debuchy R."/>
            <person name="Gladieux P."/>
            <person name="Thoren M.H."/>
            <person name="Johannesson H."/>
        </authorList>
    </citation>
    <scope>NUCLEOTIDE SEQUENCE</scope>
    <source>
        <strain evidence="2">SMH3187-1</strain>
    </source>
</reference>
<feature type="transmembrane region" description="Helical" evidence="1">
    <location>
        <begin position="20"/>
        <end position="39"/>
    </location>
</feature>
<keyword evidence="1" id="KW-0472">Membrane</keyword>
<protein>
    <submittedName>
        <fullName evidence="2">Ca2+ regulator and membrane fusion protein Fig1-domain-containing protein</fullName>
    </submittedName>
</protein>